<evidence type="ECO:0000313" key="1">
    <source>
        <dbReference type="EMBL" id="KKK84358.1"/>
    </source>
</evidence>
<gene>
    <name evidence="1" type="ORF">LCGC14_2784170</name>
</gene>
<feature type="non-terminal residue" evidence="1">
    <location>
        <position position="1"/>
    </location>
</feature>
<dbReference type="EMBL" id="LAZR01051813">
    <property type="protein sequence ID" value="KKK84358.1"/>
    <property type="molecule type" value="Genomic_DNA"/>
</dbReference>
<sequence length="26" mass="2676">ESTLAAGGSALGGFIAWLQNRELGEQ</sequence>
<organism evidence="1">
    <name type="scientific">marine sediment metagenome</name>
    <dbReference type="NCBI Taxonomy" id="412755"/>
    <lineage>
        <taxon>unclassified sequences</taxon>
        <taxon>metagenomes</taxon>
        <taxon>ecological metagenomes</taxon>
    </lineage>
</organism>
<proteinExistence type="predicted"/>
<name>A0A0F8YSG6_9ZZZZ</name>
<comment type="caution">
    <text evidence="1">The sequence shown here is derived from an EMBL/GenBank/DDBJ whole genome shotgun (WGS) entry which is preliminary data.</text>
</comment>
<accession>A0A0F8YSG6</accession>
<dbReference type="AlphaFoldDB" id="A0A0F8YSG6"/>
<protein>
    <submittedName>
        <fullName evidence="1">Uncharacterized protein</fullName>
    </submittedName>
</protein>
<reference evidence="1" key="1">
    <citation type="journal article" date="2015" name="Nature">
        <title>Complex archaea that bridge the gap between prokaryotes and eukaryotes.</title>
        <authorList>
            <person name="Spang A."/>
            <person name="Saw J.H."/>
            <person name="Jorgensen S.L."/>
            <person name="Zaremba-Niedzwiedzka K."/>
            <person name="Martijn J."/>
            <person name="Lind A.E."/>
            <person name="van Eijk R."/>
            <person name="Schleper C."/>
            <person name="Guy L."/>
            <person name="Ettema T.J."/>
        </authorList>
    </citation>
    <scope>NUCLEOTIDE SEQUENCE</scope>
</reference>